<dbReference type="EMBL" id="SWOY01000001">
    <property type="protein sequence ID" value="NFG16086.1"/>
    <property type="molecule type" value="Genomic_DNA"/>
</dbReference>
<sequence length="35" mass="4205">MNILYFALNKICQNRFDFYICGIKLKSILFLDKAF</sequence>
<protein>
    <submittedName>
        <fullName evidence="1">Uncharacterized protein</fullName>
    </submittedName>
</protein>
<comment type="caution">
    <text evidence="1">The sequence shown here is derived from an EMBL/GenBank/DDBJ whole genome shotgun (WGS) entry which is preliminary data.</text>
</comment>
<organism evidence="1 2">
    <name type="scientific">Clostridium botulinum</name>
    <dbReference type="NCBI Taxonomy" id="1491"/>
    <lineage>
        <taxon>Bacteria</taxon>
        <taxon>Bacillati</taxon>
        <taxon>Bacillota</taxon>
        <taxon>Clostridia</taxon>
        <taxon>Eubacteriales</taxon>
        <taxon>Clostridiaceae</taxon>
        <taxon>Clostridium</taxon>
    </lineage>
</organism>
<gene>
    <name evidence="1" type="ORF">FC794_04595</name>
</gene>
<dbReference type="AlphaFoldDB" id="A0A433Z3V3"/>
<name>A0A433Z3V3_CLOBO</name>
<dbReference type="Proteomes" id="UP000478995">
    <property type="component" value="Unassembled WGS sequence"/>
</dbReference>
<proteinExistence type="predicted"/>
<evidence type="ECO:0000313" key="1">
    <source>
        <dbReference type="EMBL" id="NFG16086.1"/>
    </source>
</evidence>
<evidence type="ECO:0000313" key="2">
    <source>
        <dbReference type="Proteomes" id="UP000478995"/>
    </source>
</evidence>
<accession>A0A433Z3V3</accession>
<reference evidence="1 2" key="1">
    <citation type="submission" date="2019-04" db="EMBL/GenBank/DDBJ databases">
        <title>Genome sequencing of Clostridium botulinum Groups I-IV and Clostridium butyricum.</title>
        <authorList>
            <person name="Brunt J."/>
            <person name="Van Vliet A.H.M."/>
            <person name="Stringer S.C."/>
            <person name="Carter A.T."/>
            <person name="Peck M.W."/>
        </authorList>
    </citation>
    <scope>NUCLEOTIDE SEQUENCE [LARGE SCALE GENOMIC DNA]</scope>
    <source>
        <strain evidence="1 2">IFR 18/037</strain>
    </source>
</reference>